<comment type="caution">
    <text evidence="7">The sequence shown here is derived from an EMBL/GenBank/DDBJ whole genome shotgun (WGS) entry which is preliminary data.</text>
</comment>
<accession>A0ABD5ZWP4</accession>
<evidence type="ECO:0000256" key="5">
    <source>
        <dbReference type="ARBA" id="ARBA00023136"/>
    </source>
</evidence>
<proteinExistence type="predicted"/>
<evidence type="ECO:0000256" key="6">
    <source>
        <dbReference type="SAM" id="Phobius"/>
    </source>
</evidence>
<feature type="transmembrane region" description="Helical" evidence="6">
    <location>
        <begin position="154"/>
        <end position="172"/>
    </location>
</feature>
<comment type="subcellular location">
    <subcellularLocation>
        <location evidence="1">Cell membrane</location>
        <topology evidence="1">Multi-pass membrane protein</topology>
    </subcellularLocation>
</comment>
<keyword evidence="5 6" id="KW-0472">Membrane</keyword>
<keyword evidence="4 6" id="KW-1133">Transmembrane helix</keyword>
<dbReference type="PANTHER" id="PTHR30482:SF10">
    <property type="entry name" value="HIGH-AFFINITY BRANCHED-CHAIN AMINO ACID TRANSPORT PROTEIN BRAE"/>
    <property type="match status" value="1"/>
</dbReference>
<feature type="transmembrane region" description="Helical" evidence="6">
    <location>
        <begin position="209"/>
        <end position="228"/>
    </location>
</feature>
<evidence type="ECO:0000256" key="3">
    <source>
        <dbReference type="ARBA" id="ARBA00022692"/>
    </source>
</evidence>
<gene>
    <name evidence="7" type="ORF">ACFQKE_07290</name>
</gene>
<evidence type="ECO:0000313" key="8">
    <source>
        <dbReference type="Proteomes" id="UP001596434"/>
    </source>
</evidence>
<dbReference type="EMBL" id="JBHTAT010000001">
    <property type="protein sequence ID" value="MFC7255098.1"/>
    <property type="molecule type" value="Genomic_DNA"/>
</dbReference>
<dbReference type="PANTHER" id="PTHR30482">
    <property type="entry name" value="HIGH-AFFINITY BRANCHED-CHAIN AMINO ACID TRANSPORT SYSTEM PERMEASE"/>
    <property type="match status" value="1"/>
</dbReference>
<dbReference type="CDD" id="cd06581">
    <property type="entry name" value="TM_PBP1_LivM_like"/>
    <property type="match status" value="1"/>
</dbReference>
<evidence type="ECO:0000256" key="4">
    <source>
        <dbReference type="ARBA" id="ARBA00022989"/>
    </source>
</evidence>
<dbReference type="GO" id="GO:0005886">
    <property type="term" value="C:plasma membrane"/>
    <property type="evidence" value="ECO:0007669"/>
    <property type="project" value="UniProtKB-SubCell"/>
</dbReference>
<dbReference type="InterPro" id="IPR001851">
    <property type="entry name" value="ABC_transp_permease"/>
</dbReference>
<organism evidence="7 8">
    <name type="scientific">Haloplanus litoreus</name>
    <dbReference type="NCBI Taxonomy" id="767515"/>
    <lineage>
        <taxon>Archaea</taxon>
        <taxon>Methanobacteriati</taxon>
        <taxon>Methanobacteriota</taxon>
        <taxon>Stenosarchaea group</taxon>
        <taxon>Halobacteria</taxon>
        <taxon>Halobacteriales</taxon>
        <taxon>Haloferacaceae</taxon>
        <taxon>Haloplanus</taxon>
    </lineage>
</organism>
<feature type="transmembrane region" description="Helical" evidence="6">
    <location>
        <begin position="14"/>
        <end position="34"/>
    </location>
</feature>
<reference evidence="7 8" key="1">
    <citation type="journal article" date="2019" name="Int. J. Syst. Evol. Microbiol.">
        <title>The Global Catalogue of Microorganisms (GCM) 10K type strain sequencing project: providing services to taxonomists for standard genome sequencing and annotation.</title>
        <authorList>
            <consortium name="The Broad Institute Genomics Platform"/>
            <consortium name="The Broad Institute Genome Sequencing Center for Infectious Disease"/>
            <person name="Wu L."/>
            <person name="Ma J."/>
        </authorList>
    </citation>
    <scope>NUCLEOTIDE SEQUENCE [LARGE SCALE GENOMIC DNA]</scope>
    <source>
        <strain evidence="7 8">GX21</strain>
    </source>
</reference>
<keyword evidence="8" id="KW-1185">Reference proteome</keyword>
<evidence type="ECO:0000256" key="2">
    <source>
        <dbReference type="ARBA" id="ARBA00022475"/>
    </source>
</evidence>
<keyword evidence="3 6" id="KW-0812">Transmembrane</keyword>
<feature type="transmembrane region" description="Helical" evidence="6">
    <location>
        <begin position="74"/>
        <end position="98"/>
    </location>
</feature>
<dbReference type="AlphaFoldDB" id="A0ABD5ZWP4"/>
<dbReference type="Pfam" id="PF02653">
    <property type="entry name" value="BPD_transp_2"/>
    <property type="match status" value="1"/>
</dbReference>
<protein>
    <submittedName>
        <fullName evidence="7">Branched-chain amino acid ABC transporter permease</fullName>
    </submittedName>
</protein>
<feature type="transmembrane region" description="Helical" evidence="6">
    <location>
        <begin position="258"/>
        <end position="277"/>
    </location>
</feature>
<evidence type="ECO:0000313" key="7">
    <source>
        <dbReference type="EMBL" id="MFC7255098.1"/>
    </source>
</evidence>
<feature type="transmembrane region" description="Helical" evidence="6">
    <location>
        <begin position="234"/>
        <end position="251"/>
    </location>
</feature>
<name>A0ABD5ZWP4_9EURY</name>
<keyword evidence="2" id="KW-1003">Cell membrane</keyword>
<feature type="transmembrane region" description="Helical" evidence="6">
    <location>
        <begin position="41"/>
        <end position="62"/>
    </location>
</feature>
<dbReference type="Proteomes" id="UP001596434">
    <property type="component" value="Unassembled WGS sequence"/>
</dbReference>
<feature type="transmembrane region" description="Helical" evidence="6">
    <location>
        <begin position="105"/>
        <end position="122"/>
    </location>
</feature>
<dbReference type="GeneID" id="96953441"/>
<dbReference type="RefSeq" id="WP_379703307.1">
    <property type="nucleotide sequence ID" value="NZ_JBHTAT010000001.1"/>
</dbReference>
<evidence type="ECO:0000256" key="1">
    <source>
        <dbReference type="ARBA" id="ARBA00004651"/>
    </source>
</evidence>
<sequence>MINVLLQLGSIEGYLLTILIWVGIYGLMALGLNIQWGQTGLFNIGVIGFVAVGGYTSATLTIPQSAEYFGGFGLPFPVGLVGGMLAAGFVGFLIAIPVLRLREDYLAIATIGFQEIIRLLYLNEEWYAGGPRGLRVEAPLNDVWGEVLPWLDFNWLWVGILVVLVGTCYVVLERLNQSPFGRVLKSIREDEDVSRAAGKNVYRYKMRSFVFGCMIMGAAGSVQAHYVGYINPDFFWPLITFYVWIALLLGGSGNNKGAILGAGILMLFLEGTNFLKGYVTFLGSTQVDAVRYAVVGVLLIALMQYRPEGVLGERKTLFGDREPSGGAADAD</sequence>
<dbReference type="InterPro" id="IPR043428">
    <property type="entry name" value="LivM-like"/>
</dbReference>